<organism evidence="1">
    <name type="scientific">marine sediment metagenome</name>
    <dbReference type="NCBI Taxonomy" id="412755"/>
    <lineage>
        <taxon>unclassified sequences</taxon>
        <taxon>metagenomes</taxon>
        <taxon>ecological metagenomes</taxon>
    </lineage>
</organism>
<proteinExistence type="predicted"/>
<reference evidence="1" key="1">
    <citation type="journal article" date="2014" name="Front. Microbiol.">
        <title>High frequency of phylogenetically diverse reductive dehalogenase-homologous genes in deep subseafloor sedimentary metagenomes.</title>
        <authorList>
            <person name="Kawai M."/>
            <person name="Futagami T."/>
            <person name="Toyoda A."/>
            <person name="Takaki Y."/>
            <person name="Nishi S."/>
            <person name="Hori S."/>
            <person name="Arai W."/>
            <person name="Tsubouchi T."/>
            <person name="Morono Y."/>
            <person name="Uchiyama I."/>
            <person name="Ito T."/>
            <person name="Fujiyama A."/>
            <person name="Inagaki F."/>
            <person name="Takami H."/>
        </authorList>
    </citation>
    <scope>NUCLEOTIDE SEQUENCE</scope>
    <source>
        <strain evidence="1">Expedition CK06-06</strain>
    </source>
</reference>
<sequence length="46" mass="5083">MIALLGVIEQSSLRMEFLDDGTGLNCMAHTPTHIDTNGHEQQSTRI</sequence>
<dbReference type="EMBL" id="BARW01029435">
    <property type="protein sequence ID" value="GAJ09443.1"/>
    <property type="molecule type" value="Genomic_DNA"/>
</dbReference>
<gene>
    <name evidence="1" type="ORF">S12H4_47299</name>
</gene>
<protein>
    <submittedName>
        <fullName evidence="1">Uncharacterized protein</fullName>
    </submittedName>
</protein>
<dbReference type="AlphaFoldDB" id="X1TVS6"/>
<name>X1TVS6_9ZZZZ</name>
<comment type="caution">
    <text evidence="1">The sequence shown here is derived from an EMBL/GenBank/DDBJ whole genome shotgun (WGS) entry which is preliminary data.</text>
</comment>
<evidence type="ECO:0000313" key="1">
    <source>
        <dbReference type="EMBL" id="GAJ09443.1"/>
    </source>
</evidence>
<accession>X1TVS6</accession>